<dbReference type="InterPro" id="IPR052514">
    <property type="entry name" value="SAM-dependent_MTase"/>
</dbReference>
<evidence type="ECO:0000313" key="2">
    <source>
        <dbReference type="EMBL" id="KIZ01014.1"/>
    </source>
</evidence>
<dbReference type="EMBL" id="KK101403">
    <property type="protein sequence ID" value="KIZ01014.1"/>
    <property type="molecule type" value="Genomic_DNA"/>
</dbReference>
<accession>A0A0D2L0V0</accession>
<dbReference type="InterPro" id="IPR029063">
    <property type="entry name" value="SAM-dependent_MTases_sf"/>
</dbReference>
<dbReference type="PANTHER" id="PTHR34203:SF13">
    <property type="entry name" value="EXPRESSED PROTEIN"/>
    <property type="match status" value="1"/>
</dbReference>
<evidence type="ECO:0000259" key="1">
    <source>
        <dbReference type="Pfam" id="PF05050"/>
    </source>
</evidence>
<dbReference type="InterPro" id="IPR006342">
    <property type="entry name" value="FkbM_mtfrase"/>
</dbReference>
<dbReference type="Pfam" id="PF05050">
    <property type="entry name" value="Methyltransf_21"/>
    <property type="match status" value="1"/>
</dbReference>
<dbReference type="NCBIfam" id="TIGR01444">
    <property type="entry name" value="fkbM_fam"/>
    <property type="match status" value="1"/>
</dbReference>
<reference evidence="2 3" key="1">
    <citation type="journal article" date="2013" name="BMC Genomics">
        <title>Reconstruction of the lipid metabolism for the microalga Monoraphidium neglectum from its genome sequence reveals characteristics suitable for biofuel production.</title>
        <authorList>
            <person name="Bogen C."/>
            <person name="Al-Dilaimi A."/>
            <person name="Albersmeier A."/>
            <person name="Wichmann J."/>
            <person name="Grundmann M."/>
            <person name="Rupp O."/>
            <person name="Lauersen K.J."/>
            <person name="Blifernez-Klassen O."/>
            <person name="Kalinowski J."/>
            <person name="Goesmann A."/>
            <person name="Mussgnug J.H."/>
            <person name="Kruse O."/>
        </authorList>
    </citation>
    <scope>NUCLEOTIDE SEQUENCE [LARGE SCALE GENOMIC DNA]</scope>
    <source>
        <strain evidence="2 3">SAG 48.87</strain>
    </source>
</reference>
<dbReference type="PANTHER" id="PTHR34203">
    <property type="entry name" value="METHYLTRANSFERASE, FKBM FAMILY PROTEIN"/>
    <property type="match status" value="1"/>
</dbReference>
<dbReference type="AlphaFoldDB" id="A0A0D2L0V0"/>
<sequence>MLPTERNLSDSLLYMQQQNRVFLDPASREIMKWITRDPGERAVHDMFTRLFPQGCGGGADSQQLGLFLDVGSNAGFYSMVAASYGCQVLSFDPQKACADLVRRNYCLNGAYPVVARDLVAVINAPVSDVPTTLNLSVPARCEGVFFLPTGPGATAKQTVPTTETYQRTSVSLDGLLLNETSLEVYMIKIDTEGYEMAVLKSLKGMLAARRVRHIMIEVTPLFWARDNVPRTDIYSTFLPLLGYGCKIQRVLDMVANSTALLDSEDKLREYLVQRDFVQEDLLVSCPRA</sequence>
<dbReference type="SUPFAM" id="SSF53335">
    <property type="entry name" value="S-adenosyl-L-methionine-dependent methyltransferases"/>
    <property type="match status" value="1"/>
</dbReference>
<proteinExistence type="predicted"/>
<dbReference type="OrthoDB" id="540883at2759"/>
<dbReference type="RefSeq" id="XP_013900033.1">
    <property type="nucleotide sequence ID" value="XM_014044579.1"/>
</dbReference>
<organism evidence="2 3">
    <name type="scientific">Monoraphidium neglectum</name>
    <dbReference type="NCBI Taxonomy" id="145388"/>
    <lineage>
        <taxon>Eukaryota</taxon>
        <taxon>Viridiplantae</taxon>
        <taxon>Chlorophyta</taxon>
        <taxon>core chlorophytes</taxon>
        <taxon>Chlorophyceae</taxon>
        <taxon>CS clade</taxon>
        <taxon>Sphaeropleales</taxon>
        <taxon>Selenastraceae</taxon>
        <taxon>Monoraphidium</taxon>
    </lineage>
</organism>
<protein>
    <recommendedName>
        <fullName evidence="1">Methyltransferase FkbM domain-containing protein</fullName>
    </recommendedName>
</protein>
<feature type="domain" description="Methyltransferase FkbM" evidence="1">
    <location>
        <begin position="69"/>
        <end position="222"/>
    </location>
</feature>
<dbReference type="Proteomes" id="UP000054498">
    <property type="component" value="Unassembled WGS sequence"/>
</dbReference>
<name>A0A0D2L0V0_9CHLO</name>
<evidence type="ECO:0000313" key="3">
    <source>
        <dbReference type="Proteomes" id="UP000054498"/>
    </source>
</evidence>
<gene>
    <name evidence="2" type="ORF">MNEG_6947</name>
</gene>
<keyword evidence="3" id="KW-1185">Reference proteome</keyword>
<dbReference type="KEGG" id="mng:MNEG_6947"/>
<dbReference type="Gene3D" id="3.40.50.150">
    <property type="entry name" value="Vaccinia Virus protein VP39"/>
    <property type="match status" value="1"/>
</dbReference>
<dbReference type="GeneID" id="25739823"/>